<dbReference type="EMBL" id="JARKNE010000010">
    <property type="protein sequence ID" value="KAK5795104.1"/>
    <property type="molecule type" value="Genomic_DNA"/>
</dbReference>
<organism evidence="2 3">
    <name type="scientific">Gossypium arboreum</name>
    <name type="common">Tree cotton</name>
    <name type="synonym">Gossypium nanking</name>
    <dbReference type="NCBI Taxonomy" id="29729"/>
    <lineage>
        <taxon>Eukaryota</taxon>
        <taxon>Viridiplantae</taxon>
        <taxon>Streptophyta</taxon>
        <taxon>Embryophyta</taxon>
        <taxon>Tracheophyta</taxon>
        <taxon>Spermatophyta</taxon>
        <taxon>Magnoliopsida</taxon>
        <taxon>eudicotyledons</taxon>
        <taxon>Gunneridae</taxon>
        <taxon>Pentapetalae</taxon>
        <taxon>rosids</taxon>
        <taxon>malvids</taxon>
        <taxon>Malvales</taxon>
        <taxon>Malvaceae</taxon>
        <taxon>Malvoideae</taxon>
        <taxon>Gossypium</taxon>
    </lineage>
</organism>
<dbReference type="Pfam" id="PF14111">
    <property type="entry name" value="DUF4283"/>
    <property type="match status" value="1"/>
</dbReference>
<dbReference type="Proteomes" id="UP001358586">
    <property type="component" value="Chromosome 10"/>
</dbReference>
<dbReference type="InterPro" id="IPR025558">
    <property type="entry name" value="DUF4283"/>
</dbReference>
<feature type="domain" description="DUF4283" evidence="1">
    <location>
        <begin position="2"/>
        <end position="48"/>
    </location>
</feature>
<keyword evidence="3" id="KW-1185">Reference proteome</keyword>
<evidence type="ECO:0000259" key="1">
    <source>
        <dbReference type="Pfam" id="PF14111"/>
    </source>
</evidence>
<dbReference type="PANTHER" id="PTHR31286:SF167">
    <property type="entry name" value="OS09G0268800 PROTEIN"/>
    <property type="match status" value="1"/>
</dbReference>
<sequence length="318" mass="36233">MKKKFEIQLAGQNLFLIMFDSEKDLETVMEGQPWLFRKNLVLFDQLTTSMERSQIQLNSSPYWIKIGPCLPEFDKKDLMHAIGATFGGILRSAINGEFCRLKVQLDVLKPLRRGIFVSTENQYDIEKISKLNFQEKGNSTIAQRSQDSAQLTGKEKAMMIHEEVIVRKEKENGEINNHVRILKPAKKPRWKRFEAVREIDSGNRYSILRKIKSGDVEIEDDGNEKSCDAEATRMKYDDQDSHNDRGTLFSAEILKQGAEGSRGGISMAWKVGITIRLNNFSKNHIGVLVKEDNFNQEGDLQGSMAALTLLIRMSRGIC</sequence>
<name>A0ABR0NJV4_GOSAR</name>
<protein>
    <recommendedName>
        <fullName evidence="1">DUF4283 domain-containing protein</fullName>
    </recommendedName>
</protein>
<dbReference type="PANTHER" id="PTHR31286">
    <property type="entry name" value="GLYCINE-RICH CELL WALL STRUCTURAL PROTEIN 1.8-LIKE"/>
    <property type="match status" value="1"/>
</dbReference>
<comment type="caution">
    <text evidence="2">The sequence shown here is derived from an EMBL/GenBank/DDBJ whole genome shotgun (WGS) entry which is preliminary data.</text>
</comment>
<gene>
    <name evidence="2" type="ORF">PVK06_036361</name>
</gene>
<reference evidence="2 3" key="1">
    <citation type="submission" date="2023-03" db="EMBL/GenBank/DDBJ databases">
        <title>WGS of Gossypium arboreum.</title>
        <authorList>
            <person name="Yu D."/>
        </authorList>
    </citation>
    <scope>NUCLEOTIDE SEQUENCE [LARGE SCALE GENOMIC DNA]</scope>
    <source>
        <tissue evidence="2">Leaf</tissue>
    </source>
</reference>
<proteinExistence type="predicted"/>
<evidence type="ECO:0000313" key="3">
    <source>
        <dbReference type="Proteomes" id="UP001358586"/>
    </source>
</evidence>
<evidence type="ECO:0000313" key="2">
    <source>
        <dbReference type="EMBL" id="KAK5795104.1"/>
    </source>
</evidence>
<dbReference type="InterPro" id="IPR040256">
    <property type="entry name" value="At4g02000-like"/>
</dbReference>
<accession>A0ABR0NJV4</accession>